<keyword evidence="1" id="KW-0479">Metal-binding</keyword>
<gene>
    <name evidence="5" type="ORF">FOZ63_006346</name>
</gene>
<reference evidence="5 6" key="1">
    <citation type="submission" date="2020-04" db="EMBL/GenBank/DDBJ databases">
        <title>Perkinsus olseni comparative genomics.</title>
        <authorList>
            <person name="Bogema D.R."/>
        </authorList>
    </citation>
    <scope>NUCLEOTIDE SEQUENCE [LARGE SCALE GENOMIC DNA]</scope>
    <source>
        <strain evidence="5 6">ATCC PRA-207</strain>
    </source>
</reference>
<proteinExistence type="predicted"/>
<dbReference type="PROSITE" id="PS50966">
    <property type="entry name" value="ZF_SWIM"/>
    <property type="match status" value="1"/>
</dbReference>
<keyword evidence="2" id="KW-0175">Coiled coil</keyword>
<keyword evidence="6" id="KW-1185">Reference proteome</keyword>
<evidence type="ECO:0000313" key="6">
    <source>
        <dbReference type="Proteomes" id="UP000553632"/>
    </source>
</evidence>
<feature type="domain" description="SWIM-type" evidence="4">
    <location>
        <begin position="876"/>
        <end position="918"/>
    </location>
</feature>
<keyword evidence="1" id="KW-0862">Zinc</keyword>
<name>A0A7J6UKW9_PEROL</name>
<feature type="coiled-coil region" evidence="2">
    <location>
        <begin position="177"/>
        <end position="225"/>
    </location>
</feature>
<accession>A0A7J6UKW9</accession>
<evidence type="ECO:0000256" key="2">
    <source>
        <dbReference type="SAM" id="Coils"/>
    </source>
</evidence>
<dbReference type="InterPro" id="IPR007527">
    <property type="entry name" value="Znf_SWIM"/>
</dbReference>
<sequence>MSKRASDAKRRERAKKTRNQLWAFAEAAGAPQVDESTTSSPSNAPPQMHYDAQVESTLENQITQLTGQVRVLTSKMAEKESSIERKECIIRGQAARISALVDRCSDCHVTTQTGPGVCSETDIADGHDDVGTRVEAARAAALTTQEKFEQQALLVGERNAMSLEDRAGIMLRMGEVIEDKEASLAYLSGENIRLEREMGYLSTTNIQLDARVKLLEAEKQLAREAPLFREGNTALPNSQSDLGSAKPLLHIAAGRGERNESYAANIEGQFWWFTGAELAQSDIRGRSRNKRQSEGTEEITSNDEDHFPQQRGIRQSKHLQAAARTLENGLIGIKINGSYKDTRRVRAVMLKNAKDKKSERVVVVAKLLPKEPLKFKLTETETFDVFKEVLKRLELGHTVIQQHKRGNYIVYQCSQHFNCERKYKLVDHLDRVEVLQYGDHADVDRERERTRHPAEVYACMIDQAAKENLTASDIFTNLEDKFPDYVRNNGITRQQVQDFVASLPRRRDVDVPCITNYFELEREFARDRLSNDIIDYIREDKLPRKEFVYHGGYWGDPHFACIVGGVSMISSLYWFIRSMPSGFSLYMDTQNKILRGDLKVAWIGASRIWFSRKDGYRHTFVPFFMAIIDEECYEVYYNLLKHLDLLVRALTEGDKTLKDVVSLCVHDAHQGALEACKDYLPSVRNALITAVEEKSDRGGRYLRNTLNVNRLGYPNIAITRDGLIGTQVLDNIVESFHKTVTLILSKRRRLNISKFAARIRKVITSMTRSSPQHFVQRPEPISIFEYGHEMKIRGTKHSQRGSVVEVTKRVRRIISTASTARYFLVKNHRLARQPSVQRAGGAELAVDIFLKGLLASDFGEGTLSLQAVMDRYFCFYLVTCTPSTSLLTRDQPSVACTCKEFRDWGCCSHGYAVEIKLQTKPMYIRTRKGAVFKTSWRSSDRKASGSLRKIQLRCNSSGFRYYVYISDEAEYLDREAAEDNATESEWSETDSGSSDDSRNDCPELSDGSDDCSEVGNSDDEYLSTSEVEFMCGNGSEAAVASADEECRDSGK</sequence>
<comment type="caution">
    <text evidence="5">The sequence shown here is derived from an EMBL/GenBank/DDBJ whole genome shotgun (WGS) entry which is preliminary data.</text>
</comment>
<dbReference type="EMBL" id="JABANO010002357">
    <property type="protein sequence ID" value="KAF4757691.1"/>
    <property type="molecule type" value="Genomic_DNA"/>
</dbReference>
<protein>
    <recommendedName>
        <fullName evidence="4">SWIM-type domain-containing protein</fullName>
    </recommendedName>
</protein>
<feature type="compositionally biased region" description="Acidic residues" evidence="3">
    <location>
        <begin position="1006"/>
        <end position="1018"/>
    </location>
</feature>
<evidence type="ECO:0000256" key="1">
    <source>
        <dbReference type="PROSITE-ProRule" id="PRU00325"/>
    </source>
</evidence>
<organism evidence="5 6">
    <name type="scientific">Perkinsus olseni</name>
    <name type="common">Perkinsus atlanticus</name>
    <dbReference type="NCBI Taxonomy" id="32597"/>
    <lineage>
        <taxon>Eukaryota</taxon>
        <taxon>Sar</taxon>
        <taxon>Alveolata</taxon>
        <taxon>Perkinsozoa</taxon>
        <taxon>Perkinsea</taxon>
        <taxon>Perkinsida</taxon>
        <taxon>Perkinsidae</taxon>
        <taxon>Perkinsus</taxon>
    </lineage>
</organism>
<feature type="compositionally biased region" description="Acidic residues" evidence="3">
    <location>
        <begin position="978"/>
        <end position="988"/>
    </location>
</feature>
<feature type="region of interest" description="Disordered" evidence="3">
    <location>
        <begin position="976"/>
        <end position="1018"/>
    </location>
</feature>
<evidence type="ECO:0000313" key="5">
    <source>
        <dbReference type="EMBL" id="KAF4757691.1"/>
    </source>
</evidence>
<dbReference type="Proteomes" id="UP000553632">
    <property type="component" value="Unassembled WGS sequence"/>
</dbReference>
<feature type="region of interest" description="Disordered" evidence="3">
    <location>
        <begin position="1"/>
        <end position="48"/>
    </location>
</feature>
<keyword evidence="1" id="KW-0863">Zinc-finger</keyword>
<feature type="region of interest" description="Disordered" evidence="3">
    <location>
        <begin position="283"/>
        <end position="311"/>
    </location>
</feature>
<dbReference type="GO" id="GO:0008270">
    <property type="term" value="F:zinc ion binding"/>
    <property type="evidence" value="ECO:0007669"/>
    <property type="project" value="UniProtKB-KW"/>
</dbReference>
<evidence type="ECO:0000256" key="3">
    <source>
        <dbReference type="SAM" id="MobiDB-lite"/>
    </source>
</evidence>
<evidence type="ECO:0000259" key="4">
    <source>
        <dbReference type="PROSITE" id="PS50966"/>
    </source>
</evidence>
<feature type="compositionally biased region" description="Basic and acidic residues" evidence="3">
    <location>
        <begin position="1"/>
        <end position="10"/>
    </location>
</feature>
<dbReference type="AlphaFoldDB" id="A0A7J6UKW9"/>